<feature type="transmembrane region" description="Helical" evidence="1">
    <location>
        <begin position="269"/>
        <end position="289"/>
    </location>
</feature>
<name>A0A2L0EUS6_SORCE</name>
<dbReference type="Proteomes" id="UP000238348">
    <property type="component" value="Chromosome"/>
</dbReference>
<dbReference type="EMBL" id="CP012673">
    <property type="protein sequence ID" value="AUX43043.1"/>
    <property type="molecule type" value="Genomic_DNA"/>
</dbReference>
<proteinExistence type="predicted"/>
<keyword evidence="1" id="KW-1133">Transmembrane helix</keyword>
<accession>A0A2L0EUS6</accession>
<feature type="transmembrane region" description="Helical" evidence="1">
    <location>
        <begin position="110"/>
        <end position="131"/>
    </location>
</feature>
<evidence type="ECO:0000313" key="2">
    <source>
        <dbReference type="EMBL" id="AUX43043.1"/>
    </source>
</evidence>
<reference evidence="2 3" key="1">
    <citation type="submission" date="2015-09" db="EMBL/GenBank/DDBJ databases">
        <title>Sorangium comparison.</title>
        <authorList>
            <person name="Zaburannyi N."/>
            <person name="Bunk B."/>
            <person name="Overmann J."/>
            <person name="Mueller R."/>
        </authorList>
    </citation>
    <scope>NUCLEOTIDE SEQUENCE [LARGE SCALE GENOMIC DNA]</scope>
    <source>
        <strain evidence="2 3">So ce26</strain>
    </source>
</reference>
<gene>
    <name evidence="2" type="primary">spr</name>
    <name evidence="2" type="ORF">SOCE26_044830</name>
</gene>
<evidence type="ECO:0000256" key="1">
    <source>
        <dbReference type="SAM" id="Phobius"/>
    </source>
</evidence>
<dbReference type="Pfam" id="PF01944">
    <property type="entry name" value="SpoIIM"/>
    <property type="match status" value="1"/>
</dbReference>
<dbReference type="PANTHER" id="PTHR35337:SF1">
    <property type="entry name" value="SLR1478 PROTEIN"/>
    <property type="match status" value="1"/>
</dbReference>
<evidence type="ECO:0000313" key="3">
    <source>
        <dbReference type="Proteomes" id="UP000238348"/>
    </source>
</evidence>
<keyword evidence="1" id="KW-0812">Transmembrane</keyword>
<keyword evidence="1" id="KW-0472">Membrane</keyword>
<dbReference type="RefSeq" id="WP_104981776.1">
    <property type="nucleotide sequence ID" value="NZ_CP012673.1"/>
</dbReference>
<sequence>MVPQDVFVAARSSEWSELDALLLRGDDLQKLGGRDISRIAALYRAVCKDVMRCRAAHYSADLSAYLDGLAGRAHNVLYSARASRGGGRALGLARLVARDFPRTFRRRARFFALSAALFVIPWVIGQAGAMASNDFALKVMPAPALEQMAEAYAQGFADGRATGADAGMAGFYVYNNVGIAFRCFATGVLFGAGSVFFLVYNGLVIGTSLGHVIRSGSGGNMLTFICGHAPFELTAIVISGAAGLQMGYALVATGGRTRLGSLRSQAREIAHLVLGAALMLLIAAVVEGFWSPSAVAAPVKWAASGLFTLLVVLYFALAGRGPARAEGP</sequence>
<organism evidence="2 3">
    <name type="scientific">Sorangium cellulosum</name>
    <name type="common">Polyangium cellulosum</name>
    <dbReference type="NCBI Taxonomy" id="56"/>
    <lineage>
        <taxon>Bacteria</taxon>
        <taxon>Pseudomonadati</taxon>
        <taxon>Myxococcota</taxon>
        <taxon>Polyangia</taxon>
        <taxon>Polyangiales</taxon>
        <taxon>Polyangiaceae</taxon>
        <taxon>Sorangium</taxon>
    </lineage>
</organism>
<dbReference type="PANTHER" id="PTHR35337">
    <property type="entry name" value="SLR1478 PROTEIN"/>
    <property type="match status" value="1"/>
</dbReference>
<feature type="transmembrane region" description="Helical" evidence="1">
    <location>
        <begin position="179"/>
        <end position="200"/>
    </location>
</feature>
<dbReference type="OrthoDB" id="9792847at2"/>
<dbReference type="InterPro" id="IPR002798">
    <property type="entry name" value="SpoIIM-like"/>
</dbReference>
<dbReference type="AlphaFoldDB" id="A0A2L0EUS6"/>
<feature type="transmembrane region" description="Helical" evidence="1">
    <location>
        <begin position="301"/>
        <end position="319"/>
    </location>
</feature>
<protein>
    <submittedName>
        <fullName evidence="2">Membrane protein</fullName>
    </submittedName>
</protein>